<proteinExistence type="predicted"/>
<accession>A0A3S5CIF5</accession>
<dbReference type="Proteomes" id="UP000784294">
    <property type="component" value="Unassembled WGS sequence"/>
</dbReference>
<protein>
    <submittedName>
        <fullName evidence="1">Uncharacterized protein</fullName>
    </submittedName>
</protein>
<sequence>MLQSEHSGSHAYSEYQVATIPPSDAADLPASRSPFKSDVLHSPSSASSFASFCDIEHNRNHLELAFPNLGAPYASAFASMSTPASASLSAPASSAISQVGVFFQQVVSETQLDWPLTVREEMNPRIESDLADSSSFSPNINTMQVPSTVGSLEHGKHAGVVCGGEANADSDRLIEKHFIKGWTEPSLRDMHSFGNNRPANDVGNESLVEGIHDGPQLSGLFHSKSAILAGKTPRDVVIPTEDNRSTVYRKSGTGQAFYRDRRIREETNQRLVEVAKQQNTVGSLETNADAGLMSKCQLDFEVSKIQINLLQLNNTILCCTI</sequence>
<dbReference type="EMBL" id="CAAALY010010025">
    <property type="protein sequence ID" value="VEL10815.1"/>
    <property type="molecule type" value="Genomic_DNA"/>
</dbReference>
<reference evidence="1" key="1">
    <citation type="submission" date="2018-11" db="EMBL/GenBank/DDBJ databases">
        <authorList>
            <consortium name="Pathogen Informatics"/>
        </authorList>
    </citation>
    <scope>NUCLEOTIDE SEQUENCE</scope>
</reference>
<comment type="caution">
    <text evidence="1">The sequence shown here is derived from an EMBL/GenBank/DDBJ whole genome shotgun (WGS) entry which is preliminary data.</text>
</comment>
<gene>
    <name evidence="1" type="ORF">PXEA_LOCUS4255</name>
</gene>
<evidence type="ECO:0000313" key="2">
    <source>
        <dbReference type="Proteomes" id="UP000784294"/>
    </source>
</evidence>
<name>A0A3S5CIF5_9PLAT</name>
<organism evidence="1 2">
    <name type="scientific">Protopolystoma xenopodis</name>
    <dbReference type="NCBI Taxonomy" id="117903"/>
    <lineage>
        <taxon>Eukaryota</taxon>
        <taxon>Metazoa</taxon>
        <taxon>Spiralia</taxon>
        <taxon>Lophotrochozoa</taxon>
        <taxon>Platyhelminthes</taxon>
        <taxon>Monogenea</taxon>
        <taxon>Polyopisthocotylea</taxon>
        <taxon>Polystomatidea</taxon>
        <taxon>Polystomatidae</taxon>
        <taxon>Protopolystoma</taxon>
    </lineage>
</organism>
<evidence type="ECO:0000313" key="1">
    <source>
        <dbReference type="EMBL" id="VEL10815.1"/>
    </source>
</evidence>
<dbReference type="AlphaFoldDB" id="A0A3S5CIF5"/>
<keyword evidence="2" id="KW-1185">Reference proteome</keyword>